<reference evidence="1" key="2">
    <citation type="submission" date="2021-04" db="EMBL/GenBank/DDBJ databases">
        <authorList>
            <person name="Gilroy R."/>
        </authorList>
    </citation>
    <scope>NUCLEOTIDE SEQUENCE</scope>
    <source>
        <strain evidence="1">5933</strain>
    </source>
</reference>
<dbReference type="EMBL" id="DWWA01000035">
    <property type="protein sequence ID" value="HJC72542.1"/>
    <property type="molecule type" value="Genomic_DNA"/>
</dbReference>
<dbReference type="SUPFAM" id="SSF102405">
    <property type="entry name" value="MCP/YpsA-like"/>
    <property type="match status" value="1"/>
</dbReference>
<comment type="caution">
    <text evidence="1">The sequence shown here is derived from an EMBL/GenBank/DDBJ whole genome shotgun (WGS) entry which is preliminary data.</text>
</comment>
<dbReference type="Pfam" id="PF06908">
    <property type="entry name" value="YpsA"/>
    <property type="match status" value="1"/>
</dbReference>
<reference evidence="1" key="1">
    <citation type="journal article" date="2021" name="PeerJ">
        <title>Extensive microbial diversity within the chicken gut microbiome revealed by metagenomics and culture.</title>
        <authorList>
            <person name="Gilroy R."/>
            <person name="Ravi A."/>
            <person name="Getino M."/>
            <person name="Pursley I."/>
            <person name="Horton D.L."/>
            <person name="Alikhan N.F."/>
            <person name="Baker D."/>
            <person name="Gharbi K."/>
            <person name="Hall N."/>
            <person name="Watson M."/>
            <person name="Adriaenssens E.M."/>
            <person name="Foster-Nyarko E."/>
            <person name="Jarju S."/>
            <person name="Secka A."/>
            <person name="Antonio M."/>
            <person name="Oren A."/>
            <person name="Chaudhuri R.R."/>
            <person name="La Ragione R."/>
            <person name="Hildebrand F."/>
            <person name="Pallen M.J."/>
        </authorList>
    </citation>
    <scope>NUCLEOTIDE SEQUENCE</scope>
    <source>
        <strain evidence="1">5933</strain>
    </source>
</reference>
<accession>A0A9D2Q6V8</accession>
<evidence type="ECO:0000313" key="1">
    <source>
        <dbReference type="EMBL" id="HJC72542.1"/>
    </source>
</evidence>
<dbReference type="Proteomes" id="UP000823918">
    <property type="component" value="Unassembled WGS sequence"/>
</dbReference>
<evidence type="ECO:0000313" key="2">
    <source>
        <dbReference type="Proteomes" id="UP000823918"/>
    </source>
</evidence>
<dbReference type="Gene3D" id="3.40.50.450">
    <property type="match status" value="1"/>
</dbReference>
<protein>
    <submittedName>
        <fullName evidence="1">DUF1273 domain-containing protein</fullName>
    </submittedName>
</protein>
<name>A0A9D2Q6V8_9FIRM</name>
<dbReference type="PANTHER" id="PTHR38440:SF1">
    <property type="entry name" value="UPF0398 PROTEIN SPR0331"/>
    <property type="match status" value="1"/>
</dbReference>
<organism evidence="1 2">
    <name type="scientific">Candidatus Ruthenibacterium merdavium</name>
    <dbReference type="NCBI Taxonomy" id="2838752"/>
    <lineage>
        <taxon>Bacteria</taxon>
        <taxon>Bacillati</taxon>
        <taxon>Bacillota</taxon>
        <taxon>Clostridia</taxon>
        <taxon>Eubacteriales</taxon>
        <taxon>Oscillospiraceae</taxon>
        <taxon>Ruthenibacterium</taxon>
    </lineage>
</organism>
<sequence length="156" mass="17947">MREKTCCFTGHRIIPSEMQPSVQIELEKIVRGLIREGICYFGVGGAIGFDMMAAEVILQLKNFYPHIRLILVIPCLQHTRNWSIKNLKEYEQILKRADKVVYTSKTYSKGCMQLRNRHLVNHSCVCVAFCMRLNGGSAYTVDYAKKQGLKVIYVNR</sequence>
<proteinExistence type="predicted"/>
<gene>
    <name evidence="1" type="ORF">H9698_07080</name>
</gene>
<dbReference type="AlphaFoldDB" id="A0A9D2Q6V8"/>
<dbReference type="PANTHER" id="PTHR38440">
    <property type="entry name" value="UPF0398 PROTEIN YPSA"/>
    <property type="match status" value="1"/>
</dbReference>
<dbReference type="InterPro" id="IPR010697">
    <property type="entry name" value="YspA"/>
</dbReference>